<protein>
    <submittedName>
        <fullName evidence="4">LysM peptidoglycan-binding domain-containing protein</fullName>
    </submittedName>
</protein>
<dbReference type="SMART" id="SM00257">
    <property type="entry name" value="LysM"/>
    <property type="match status" value="1"/>
</dbReference>
<evidence type="ECO:0000259" key="3">
    <source>
        <dbReference type="PROSITE" id="PS51782"/>
    </source>
</evidence>
<dbReference type="PANTHER" id="PTHR34700">
    <property type="entry name" value="POTASSIUM BINDING PROTEIN KBP"/>
    <property type="match status" value="1"/>
</dbReference>
<feature type="compositionally biased region" description="Acidic residues" evidence="1">
    <location>
        <begin position="87"/>
        <end position="96"/>
    </location>
</feature>
<gene>
    <name evidence="4" type="ORF">GFB49_00145</name>
</gene>
<feature type="compositionally biased region" description="Pro residues" evidence="1">
    <location>
        <begin position="402"/>
        <end position="418"/>
    </location>
</feature>
<dbReference type="CDD" id="cd00118">
    <property type="entry name" value="LysM"/>
    <property type="match status" value="1"/>
</dbReference>
<feature type="region of interest" description="Disordered" evidence="1">
    <location>
        <begin position="400"/>
        <end position="430"/>
    </location>
</feature>
<name>A0A843YBL4_9RHOB</name>
<feature type="compositionally biased region" description="Polar residues" evidence="1">
    <location>
        <begin position="55"/>
        <end position="71"/>
    </location>
</feature>
<keyword evidence="5" id="KW-1185">Reference proteome</keyword>
<evidence type="ECO:0000313" key="4">
    <source>
        <dbReference type="EMBL" id="MQQ06854.1"/>
    </source>
</evidence>
<dbReference type="Gene3D" id="3.10.350.10">
    <property type="entry name" value="LysM domain"/>
    <property type="match status" value="1"/>
</dbReference>
<dbReference type="RefSeq" id="WP_153213788.1">
    <property type="nucleotide sequence ID" value="NZ_WIBF01000001.1"/>
</dbReference>
<feature type="region of interest" description="Disordered" evidence="1">
    <location>
        <begin position="53"/>
        <end position="107"/>
    </location>
</feature>
<feature type="domain" description="LysM" evidence="3">
    <location>
        <begin position="569"/>
        <end position="618"/>
    </location>
</feature>
<dbReference type="PROSITE" id="PS51782">
    <property type="entry name" value="LYSM"/>
    <property type="match status" value="1"/>
</dbReference>
<keyword evidence="2" id="KW-0472">Membrane</keyword>
<feature type="transmembrane region" description="Helical" evidence="2">
    <location>
        <begin position="12"/>
        <end position="30"/>
    </location>
</feature>
<accession>A0A843YBL4</accession>
<sequence length="620" mass="63398">MAGTSSTGGVGALTIAGVAAVVVIVGGVVLTRMGVFEGEAPAVDAPIAGEPAALASSSAQNPAPQTANTDTSEPDAPQADAPQAETAEPEVAEVAEDTSTAQVDAPVEPEAAEVAVPVLTAPTIDVIRFEPDGTGLIAGSAVPGAQVFVRLDAKVIEEFTANDTGEFVIFPILEPAANPRVLTFEARLGDQLVISDESFILAPAVPVAVAESQPEPEAPEVAAPAEVVVKTPTPETPAIQDVAVAAPAEAPAATPVQEPEPAQTATDVPAEVAETAVPAEAAIAEAAIGEPATEEATDQVIADVVEPEVAATSNVETAEESVATTVAEPAQTSTGEALAVAEAPAEVATEAPEPAPVASEALASPTIDAVVGTEPVKPSVDTPAAQEDPAQTLALLQTPAPAVDPQPAPEPAPQPAPTVAPSAEETVTPSPKPRAAAIAVLRAGPDGVEVVQPVAPPTPELADKVALDAISYTPKGDVELAGRARPAALVRVYIDNSPVVDVRTNVNGRWRTRLDDVAPGIYTLRLDELDPLEGKVLSRLETPFKREAPEVLAAPAPEPGEPEVETTVRAVTVQKGDTLWAISQDRYGDGFLFVRVFEANREAIRNPDLIYPGQIFTLPE</sequence>
<dbReference type="PANTHER" id="PTHR34700:SF4">
    <property type="entry name" value="PHAGE-LIKE ELEMENT PBSX PROTEIN XKDP"/>
    <property type="match status" value="1"/>
</dbReference>
<dbReference type="InterPro" id="IPR052196">
    <property type="entry name" value="Bact_Kbp"/>
</dbReference>
<dbReference type="Pfam" id="PF01476">
    <property type="entry name" value="LysM"/>
    <property type="match status" value="1"/>
</dbReference>
<comment type="caution">
    <text evidence="4">The sequence shown here is derived from an EMBL/GenBank/DDBJ whole genome shotgun (WGS) entry which is preliminary data.</text>
</comment>
<organism evidence="4 5">
    <name type="scientific">Tritonibacter litoralis</name>
    <dbReference type="NCBI Taxonomy" id="2662264"/>
    <lineage>
        <taxon>Bacteria</taxon>
        <taxon>Pseudomonadati</taxon>
        <taxon>Pseudomonadota</taxon>
        <taxon>Alphaproteobacteria</taxon>
        <taxon>Rhodobacterales</taxon>
        <taxon>Paracoccaceae</taxon>
        <taxon>Tritonibacter</taxon>
    </lineage>
</organism>
<keyword evidence="2" id="KW-1133">Transmembrane helix</keyword>
<dbReference type="AlphaFoldDB" id="A0A843YBL4"/>
<evidence type="ECO:0000313" key="5">
    <source>
        <dbReference type="Proteomes" id="UP000444174"/>
    </source>
</evidence>
<proteinExistence type="predicted"/>
<reference evidence="4 5" key="1">
    <citation type="submission" date="2019-10" db="EMBL/GenBank/DDBJ databases">
        <title>Epibacterium sp. nov., isolated from seawater.</title>
        <authorList>
            <person name="Zhang X."/>
            <person name="Li N."/>
        </authorList>
    </citation>
    <scope>NUCLEOTIDE SEQUENCE [LARGE SCALE GENOMIC DNA]</scope>
    <source>
        <strain evidence="4 5">SM1979</strain>
    </source>
</reference>
<keyword evidence="2" id="KW-0812">Transmembrane</keyword>
<feature type="compositionally biased region" description="Low complexity" evidence="1">
    <location>
        <begin position="74"/>
        <end position="86"/>
    </location>
</feature>
<dbReference type="InterPro" id="IPR018392">
    <property type="entry name" value="LysM"/>
</dbReference>
<dbReference type="EMBL" id="WIBF01000001">
    <property type="protein sequence ID" value="MQQ06854.1"/>
    <property type="molecule type" value="Genomic_DNA"/>
</dbReference>
<evidence type="ECO:0000256" key="1">
    <source>
        <dbReference type="SAM" id="MobiDB-lite"/>
    </source>
</evidence>
<dbReference type="InterPro" id="IPR036779">
    <property type="entry name" value="LysM_dom_sf"/>
</dbReference>
<dbReference type="Proteomes" id="UP000444174">
    <property type="component" value="Unassembled WGS sequence"/>
</dbReference>
<evidence type="ECO:0000256" key="2">
    <source>
        <dbReference type="SAM" id="Phobius"/>
    </source>
</evidence>